<feature type="domain" description="K Homology" evidence="5">
    <location>
        <begin position="1212"/>
        <end position="1281"/>
    </location>
</feature>
<dbReference type="SMART" id="SM00322">
    <property type="entry name" value="KH"/>
    <property type="match status" value="10"/>
</dbReference>
<dbReference type="CDD" id="cd22450">
    <property type="entry name" value="KH-I_ScSCP160_rpt5"/>
    <property type="match status" value="1"/>
</dbReference>
<comment type="caution">
    <text evidence="6">The sequence shown here is derived from an EMBL/GenBank/DDBJ whole genome shotgun (WGS) entry which is preliminary data.</text>
</comment>
<evidence type="ECO:0000313" key="7">
    <source>
        <dbReference type="Proteomes" id="UP000275385"/>
    </source>
</evidence>
<evidence type="ECO:0000256" key="4">
    <source>
        <dbReference type="SAM" id="MobiDB-lite"/>
    </source>
</evidence>
<dbReference type="SUPFAM" id="SSF54791">
    <property type="entry name" value="Eukaryotic type KH-domain (KH-domain type I)"/>
    <property type="match status" value="8"/>
</dbReference>
<evidence type="ECO:0000256" key="1">
    <source>
        <dbReference type="ARBA" id="ARBA00022737"/>
    </source>
</evidence>
<feature type="domain" description="K Homology" evidence="5">
    <location>
        <begin position="777"/>
        <end position="866"/>
    </location>
</feature>
<dbReference type="OrthoDB" id="10027144at2759"/>
<dbReference type="InterPro" id="IPR036612">
    <property type="entry name" value="KH_dom_type_1_sf"/>
</dbReference>
<dbReference type="EMBL" id="QVQW01000004">
    <property type="protein sequence ID" value="RKU48681.1"/>
    <property type="molecule type" value="Genomic_DNA"/>
</dbReference>
<feature type="coiled-coil region" evidence="3">
    <location>
        <begin position="1188"/>
        <end position="1215"/>
    </location>
</feature>
<dbReference type="InterPro" id="IPR004088">
    <property type="entry name" value="KH_dom_type_1"/>
</dbReference>
<dbReference type="Pfam" id="PF22952">
    <property type="entry name" value="KH_11"/>
    <property type="match status" value="1"/>
</dbReference>
<protein>
    <recommendedName>
        <fullName evidence="5">K Homology domain-containing protein</fullName>
    </recommendedName>
</protein>
<evidence type="ECO:0000256" key="2">
    <source>
        <dbReference type="PROSITE-ProRule" id="PRU00117"/>
    </source>
</evidence>
<feature type="domain" description="K Homology" evidence="5">
    <location>
        <begin position="299"/>
        <end position="386"/>
    </location>
</feature>
<feature type="region of interest" description="Disordered" evidence="4">
    <location>
        <begin position="251"/>
        <end position="270"/>
    </location>
</feature>
<dbReference type="STRING" id="177199.A0A420YLF3"/>
<feature type="compositionally biased region" description="Basic and acidic residues" evidence="4">
    <location>
        <begin position="36"/>
        <end position="53"/>
    </location>
</feature>
<proteinExistence type="predicted"/>
<feature type="domain" description="K Homology" evidence="5">
    <location>
        <begin position="391"/>
        <end position="458"/>
    </location>
</feature>
<dbReference type="GO" id="GO:0005737">
    <property type="term" value="C:cytoplasm"/>
    <property type="evidence" value="ECO:0007669"/>
    <property type="project" value="TreeGrafter"/>
</dbReference>
<feature type="domain" description="K Homology" evidence="5">
    <location>
        <begin position="710"/>
        <end position="773"/>
    </location>
</feature>
<dbReference type="Pfam" id="PF00013">
    <property type="entry name" value="KH_1"/>
    <property type="match status" value="8"/>
</dbReference>
<keyword evidence="1" id="KW-0677">Repeat</keyword>
<evidence type="ECO:0000313" key="6">
    <source>
        <dbReference type="EMBL" id="RKU48681.1"/>
    </source>
</evidence>
<feature type="domain" description="K Homology" evidence="5">
    <location>
        <begin position="1097"/>
        <end position="1207"/>
    </location>
</feature>
<dbReference type="PANTHER" id="PTHR10627:SF31">
    <property type="entry name" value="DODECA-SATELLITE-BINDING PROTEIN 1, ISOFORM A"/>
    <property type="match status" value="1"/>
</dbReference>
<accession>A0A420YLF3</accession>
<dbReference type="Gene3D" id="3.30.1370.10">
    <property type="entry name" value="K Homology domain, type 1"/>
    <property type="match status" value="10"/>
</dbReference>
<evidence type="ECO:0000256" key="3">
    <source>
        <dbReference type="SAM" id="Coils"/>
    </source>
</evidence>
<sequence length="1292" mass="141849">MAESTTASSFAEELKAKHAADHAHQPTVEEVPDEDIVPHKAGGDAAASEDKPSWVETPSATSVGKQKEQPIPKAALDTQSHELFPELGGPKPKPVVVPSWGAKSSTNGQSNGASANGTPRASTPASGATTPVGHGPPALRLPGRNVETMILQADDLLPRSALRRPLQDILKDFNRKSRAQVSVAPGAKGQWRFEASGPTEPARQALRDLVQQVGARKNITIHVPASARAHIIGRGGSTIKSIQEKTGARIQLPKVEEGQPQADDSDDEENLPIQLEGNSHAVAFAKQEIDRIVGERAANVNTKVKGIPAEFYPFIAGRNNSFVHDLEANRGVQVRVPPHQPWVAHPPQMAGQHPVFAPADNDNHIQLAGDRAAVQAARAAIQHRVEELQHQLQLEQLAIQRGRHQFIIGDRGLPTDQFFEETGCTILLPTDEDDDMITVIGPADQIQNGLEKAMDLATTMQCSNIDISRFHRQAPGGAAAHARNVTRYLRQRKEIERLEKMYNVHFNTPFTSEGAQPWELYSRDGKAAIRAQSEIKGLVDSHPPARMSTVPVDPFFHQYLRNTVNPRVHDQYGVHMVIPDSNDADAPVLLVYEGPSDHDAPYQVPRQPPSQADIQNFEQGLRQARQHILDIINQQEALTAVSIDVPLKYHPKLQKFIKKEQQSRSEEQIPVRVSNLGSTVTFRGPRSQAESLAEKCRAFVEQEKEDEKERGYTLEFDFPQKFANHLIGKGGSHIRDLREKFDVEIQVQDGKVELKGPKAKAEAAKAHILSLGRQLADETTHILKIDPKFHRELIGAQGSQINRLQTRYKVLIFFPRSGKSPKDDESVADASENGKPKRQQGPDEVIVRGPKKGADEARDEILSLLQYLKDNSFTATVSVQQKQLPSLIGQGGSGMDQLRQTTGARIDIPNGRDVPEGETVDITIKGTKEQVAAAKKILEEKRAVFNNTVLKTLDVDKKYHKALIGAGGSNLRDIVVKAGGSDDRRELARTIQFPKADTDGNTIKIEGPTDVVEKIISQIQEFVSERENQVTDTVEVPTEKHRTLIGRGGEAKRALESQFKVSLDVPKQGSGQTGVKIVGQAPDVEQAKQHILSLIKEQEGETVHVPRMYHHVISNNGQFFRKLRGDHKVTVDHAGHPVPEKLTVNHTVRATDGALPLITDDNDGNADVHSWKVVELSSSEEGDIPWVLRGSAENVEKAKKLIEAALQQAAKQNATGYLVLPDPRTYRHVIGQGGSKVNAIRKQSGCKITVPRNQAENEAIEIVGSKEGVEKAKELILQAVKEGVDGTSRSRD</sequence>
<gene>
    <name evidence="6" type="ORF">DL546_009474</name>
</gene>
<dbReference type="GO" id="GO:0003729">
    <property type="term" value="F:mRNA binding"/>
    <property type="evidence" value="ECO:0007669"/>
    <property type="project" value="TreeGrafter"/>
</dbReference>
<dbReference type="InterPro" id="IPR004087">
    <property type="entry name" value="KH_dom"/>
</dbReference>
<feature type="compositionally biased region" description="Polar residues" evidence="4">
    <location>
        <begin position="102"/>
        <end position="129"/>
    </location>
</feature>
<feature type="region of interest" description="Disordered" evidence="4">
    <location>
        <begin position="1"/>
        <end position="71"/>
    </location>
</feature>
<keyword evidence="7" id="KW-1185">Reference proteome</keyword>
<feature type="domain" description="K Homology" evidence="5">
    <location>
        <begin position="871"/>
        <end position="943"/>
    </location>
</feature>
<dbReference type="InterPro" id="IPR054548">
    <property type="entry name" value="SCP160-like_KH"/>
</dbReference>
<dbReference type="CDD" id="cd22408">
    <property type="entry name" value="KH-I_Vigilin_rpt4"/>
    <property type="match status" value="1"/>
</dbReference>
<dbReference type="PANTHER" id="PTHR10627">
    <property type="entry name" value="SCP160"/>
    <property type="match status" value="1"/>
</dbReference>
<evidence type="ECO:0000259" key="5">
    <source>
        <dbReference type="SMART" id="SM00322"/>
    </source>
</evidence>
<organism evidence="6 7">
    <name type="scientific">Coniochaeta pulveracea</name>
    <dbReference type="NCBI Taxonomy" id="177199"/>
    <lineage>
        <taxon>Eukaryota</taxon>
        <taxon>Fungi</taxon>
        <taxon>Dikarya</taxon>
        <taxon>Ascomycota</taxon>
        <taxon>Pezizomycotina</taxon>
        <taxon>Sordariomycetes</taxon>
        <taxon>Sordariomycetidae</taxon>
        <taxon>Coniochaetales</taxon>
        <taxon>Coniochaetaceae</taxon>
        <taxon>Coniochaeta</taxon>
    </lineage>
</organism>
<dbReference type="CDD" id="cd22448">
    <property type="entry name" value="KH-I_ScSCP160_rpt3"/>
    <property type="match status" value="1"/>
</dbReference>
<reference evidence="6 7" key="1">
    <citation type="submission" date="2018-08" db="EMBL/GenBank/DDBJ databases">
        <title>Draft genome of the lignicolous fungus Coniochaeta pulveracea.</title>
        <authorList>
            <person name="Borstlap C.J."/>
            <person name="De Witt R.N."/>
            <person name="Botha A."/>
            <person name="Volschenk H."/>
        </authorList>
    </citation>
    <scope>NUCLEOTIDE SEQUENCE [LARGE SCALE GENOMIC DNA]</scope>
    <source>
        <strain evidence="6 7">CAB683</strain>
    </source>
</reference>
<feature type="region of interest" description="Disordered" evidence="4">
    <location>
        <begin position="83"/>
        <end position="143"/>
    </location>
</feature>
<feature type="domain" description="K Homology" evidence="5">
    <location>
        <begin position="215"/>
        <end position="294"/>
    </location>
</feature>
<dbReference type="Proteomes" id="UP000275385">
    <property type="component" value="Unassembled WGS sequence"/>
</dbReference>
<keyword evidence="3" id="KW-0175">Coiled coil</keyword>
<dbReference type="PROSITE" id="PS50084">
    <property type="entry name" value="KH_TYPE_1"/>
    <property type="match status" value="9"/>
</dbReference>
<name>A0A420YLF3_9PEZI</name>
<keyword evidence="2" id="KW-0694">RNA-binding</keyword>
<feature type="compositionally biased region" description="Basic and acidic residues" evidence="4">
    <location>
        <begin position="12"/>
        <end position="24"/>
    </location>
</feature>
<feature type="domain" description="K Homology" evidence="5">
    <location>
        <begin position="1028"/>
        <end position="1096"/>
    </location>
</feature>
<feature type="domain" description="K Homology" evidence="5">
    <location>
        <begin position="947"/>
        <end position="1024"/>
    </location>
</feature>
<feature type="region of interest" description="Disordered" evidence="4">
    <location>
        <begin position="818"/>
        <end position="852"/>
    </location>
</feature>